<evidence type="ECO:0000313" key="2">
    <source>
        <dbReference type="Proteomes" id="UP001187415"/>
    </source>
</evidence>
<dbReference type="Proteomes" id="UP001187415">
    <property type="component" value="Unassembled WGS sequence"/>
</dbReference>
<reference evidence="1" key="1">
    <citation type="submission" date="2023-07" db="EMBL/GenBank/DDBJ databases">
        <title>Chromosome-level Genome Assembly of Striped Snakehead (Channa striata).</title>
        <authorList>
            <person name="Liu H."/>
        </authorList>
    </citation>
    <scope>NUCLEOTIDE SEQUENCE</scope>
    <source>
        <strain evidence="1">Gz</strain>
        <tissue evidence="1">Muscle</tissue>
    </source>
</reference>
<comment type="caution">
    <text evidence="1">The sequence shown here is derived from an EMBL/GenBank/DDBJ whole genome shotgun (WGS) entry which is preliminary data.</text>
</comment>
<name>A0AA88MES9_CHASR</name>
<keyword evidence="2" id="KW-1185">Reference proteome</keyword>
<dbReference type="AlphaFoldDB" id="A0AA88MES9"/>
<proteinExistence type="predicted"/>
<organism evidence="1 2">
    <name type="scientific">Channa striata</name>
    <name type="common">Snakehead murrel</name>
    <name type="synonym">Ophicephalus striatus</name>
    <dbReference type="NCBI Taxonomy" id="64152"/>
    <lineage>
        <taxon>Eukaryota</taxon>
        <taxon>Metazoa</taxon>
        <taxon>Chordata</taxon>
        <taxon>Craniata</taxon>
        <taxon>Vertebrata</taxon>
        <taxon>Euteleostomi</taxon>
        <taxon>Actinopterygii</taxon>
        <taxon>Neopterygii</taxon>
        <taxon>Teleostei</taxon>
        <taxon>Neoteleostei</taxon>
        <taxon>Acanthomorphata</taxon>
        <taxon>Anabantaria</taxon>
        <taxon>Anabantiformes</taxon>
        <taxon>Channoidei</taxon>
        <taxon>Channidae</taxon>
        <taxon>Channa</taxon>
    </lineage>
</organism>
<gene>
    <name evidence="1" type="ORF">Q5P01_015615</name>
</gene>
<protein>
    <submittedName>
        <fullName evidence="1">Uncharacterized protein</fullName>
    </submittedName>
</protein>
<sequence>MFALAVNFWRYVRAKPQRLQNTQEAHNKEIMANTSLDVISEKAQPVPGGQQLLHAPHAHEHLITLPSSPCYSLKMAARRTVHETAPEFLVTSPTEVHSLSFQTWLFLTSSFVEAILLLAAFEALELDLILCPDLCITAKSDC</sequence>
<evidence type="ECO:0000313" key="1">
    <source>
        <dbReference type="EMBL" id="KAK2835131.1"/>
    </source>
</evidence>
<dbReference type="EMBL" id="JAUPFM010000012">
    <property type="protein sequence ID" value="KAK2835131.1"/>
    <property type="molecule type" value="Genomic_DNA"/>
</dbReference>
<accession>A0AA88MES9</accession>